<dbReference type="EMBL" id="JAOYFB010000039">
    <property type="protein sequence ID" value="KAK4029915.1"/>
    <property type="molecule type" value="Genomic_DNA"/>
</dbReference>
<reference evidence="1 2" key="1">
    <citation type="journal article" date="2023" name="Nucleic Acids Res.">
        <title>The hologenome of Daphnia magna reveals possible DNA methylation and microbiome-mediated evolution of the host genome.</title>
        <authorList>
            <person name="Chaturvedi A."/>
            <person name="Li X."/>
            <person name="Dhandapani V."/>
            <person name="Marshall H."/>
            <person name="Kissane S."/>
            <person name="Cuenca-Cambronero M."/>
            <person name="Asole G."/>
            <person name="Calvet F."/>
            <person name="Ruiz-Romero M."/>
            <person name="Marangio P."/>
            <person name="Guigo R."/>
            <person name="Rago D."/>
            <person name="Mirbahai L."/>
            <person name="Eastwood N."/>
            <person name="Colbourne J.K."/>
            <person name="Zhou J."/>
            <person name="Mallon E."/>
            <person name="Orsini L."/>
        </authorList>
    </citation>
    <scope>NUCLEOTIDE SEQUENCE [LARGE SCALE GENOMIC DNA]</scope>
    <source>
        <strain evidence="1">LRV0_1</strain>
    </source>
</reference>
<organism evidence="1 2">
    <name type="scientific">Daphnia magna</name>
    <dbReference type="NCBI Taxonomy" id="35525"/>
    <lineage>
        <taxon>Eukaryota</taxon>
        <taxon>Metazoa</taxon>
        <taxon>Ecdysozoa</taxon>
        <taxon>Arthropoda</taxon>
        <taxon>Crustacea</taxon>
        <taxon>Branchiopoda</taxon>
        <taxon>Diplostraca</taxon>
        <taxon>Cladocera</taxon>
        <taxon>Anomopoda</taxon>
        <taxon>Daphniidae</taxon>
        <taxon>Daphnia</taxon>
    </lineage>
</organism>
<dbReference type="Proteomes" id="UP001234178">
    <property type="component" value="Unassembled WGS sequence"/>
</dbReference>
<sequence length="116" mass="12669">MLDIPAGVGYQKVVWTTKSETMTLSPFNPIALPITSYDVDAIGRDTRRTTMLATVGCSSEPTFEKVSKGETSTSERSKEKRFGQRCVFTAASEDDGPTTTAVSTLDSSFLWTYIVV</sequence>
<name>A0ABR0AXQ5_9CRUS</name>
<proteinExistence type="predicted"/>
<protein>
    <submittedName>
        <fullName evidence="1">Uncharacterized protein</fullName>
    </submittedName>
</protein>
<accession>A0ABR0AXQ5</accession>
<gene>
    <name evidence="1" type="ORF">OUZ56_022874</name>
</gene>
<keyword evidence="2" id="KW-1185">Reference proteome</keyword>
<evidence type="ECO:0000313" key="1">
    <source>
        <dbReference type="EMBL" id="KAK4029915.1"/>
    </source>
</evidence>
<evidence type="ECO:0000313" key="2">
    <source>
        <dbReference type="Proteomes" id="UP001234178"/>
    </source>
</evidence>
<comment type="caution">
    <text evidence="1">The sequence shown here is derived from an EMBL/GenBank/DDBJ whole genome shotgun (WGS) entry which is preliminary data.</text>
</comment>